<accession>A0A4S4LBM2</accession>
<keyword evidence="3" id="KW-1185">Reference proteome</keyword>
<evidence type="ECO:0000313" key="2">
    <source>
        <dbReference type="EMBL" id="THH07060.1"/>
    </source>
</evidence>
<gene>
    <name evidence="2" type="ORF">EW145_g3650</name>
</gene>
<sequence>MDLVAISGTLYVHRPWLSYRILSTADFSQFKIASSGPNELLQHSVTRHLCLEWKAVGQQRGSDNERQVYQNPPDTTEPLFSRKERASCAGEFTRMREAFRESLYAARHVPARTADSRGFLIWRTVSASSQ</sequence>
<dbReference type="EMBL" id="SGPK01000161">
    <property type="protein sequence ID" value="THH07060.1"/>
    <property type="molecule type" value="Genomic_DNA"/>
</dbReference>
<feature type="region of interest" description="Disordered" evidence="1">
    <location>
        <begin position="58"/>
        <end position="82"/>
    </location>
</feature>
<proteinExistence type="predicted"/>
<name>A0A4S4LBM2_9AGAM</name>
<dbReference type="AlphaFoldDB" id="A0A4S4LBM2"/>
<organism evidence="2 3">
    <name type="scientific">Phellinidium pouzarii</name>
    <dbReference type="NCBI Taxonomy" id="167371"/>
    <lineage>
        <taxon>Eukaryota</taxon>
        <taxon>Fungi</taxon>
        <taxon>Dikarya</taxon>
        <taxon>Basidiomycota</taxon>
        <taxon>Agaricomycotina</taxon>
        <taxon>Agaricomycetes</taxon>
        <taxon>Hymenochaetales</taxon>
        <taxon>Hymenochaetaceae</taxon>
        <taxon>Phellinidium</taxon>
    </lineage>
</organism>
<evidence type="ECO:0000256" key="1">
    <source>
        <dbReference type="SAM" id="MobiDB-lite"/>
    </source>
</evidence>
<dbReference type="Proteomes" id="UP000308199">
    <property type="component" value="Unassembled WGS sequence"/>
</dbReference>
<protein>
    <submittedName>
        <fullName evidence="2">Uncharacterized protein</fullName>
    </submittedName>
</protein>
<reference evidence="2 3" key="1">
    <citation type="submission" date="2019-02" db="EMBL/GenBank/DDBJ databases">
        <title>Genome sequencing of the rare red list fungi Phellinidium pouzarii.</title>
        <authorList>
            <person name="Buettner E."/>
            <person name="Kellner H."/>
        </authorList>
    </citation>
    <scope>NUCLEOTIDE SEQUENCE [LARGE SCALE GENOMIC DNA]</scope>
    <source>
        <strain evidence="2 3">DSM 108285</strain>
    </source>
</reference>
<evidence type="ECO:0000313" key="3">
    <source>
        <dbReference type="Proteomes" id="UP000308199"/>
    </source>
</evidence>
<comment type="caution">
    <text evidence="2">The sequence shown here is derived from an EMBL/GenBank/DDBJ whole genome shotgun (WGS) entry which is preliminary data.</text>
</comment>